<dbReference type="Proteomes" id="UP000636888">
    <property type="component" value="Unassembled WGS sequence"/>
</dbReference>
<evidence type="ECO:0000313" key="3">
    <source>
        <dbReference type="Proteomes" id="UP000636888"/>
    </source>
</evidence>
<dbReference type="Gene3D" id="3.30.450.20">
    <property type="entry name" value="PAS domain"/>
    <property type="match status" value="1"/>
</dbReference>
<dbReference type="Pfam" id="PF13426">
    <property type="entry name" value="PAS_9"/>
    <property type="match status" value="1"/>
</dbReference>
<dbReference type="PANTHER" id="PTHR44757:SF2">
    <property type="entry name" value="BIOFILM ARCHITECTURE MAINTENANCE PROTEIN MBAA"/>
    <property type="match status" value="1"/>
</dbReference>
<organism evidence="2 3">
    <name type="scientific">Geomesophilobacter sediminis</name>
    <dbReference type="NCBI Taxonomy" id="2798584"/>
    <lineage>
        <taxon>Bacteria</taxon>
        <taxon>Pseudomonadati</taxon>
        <taxon>Thermodesulfobacteriota</taxon>
        <taxon>Desulfuromonadia</taxon>
        <taxon>Geobacterales</taxon>
        <taxon>Geobacteraceae</taxon>
        <taxon>Geomesophilobacter</taxon>
    </lineage>
</organism>
<dbReference type="AlphaFoldDB" id="A0A8J7M2U2"/>
<dbReference type="PANTHER" id="PTHR44757">
    <property type="entry name" value="DIGUANYLATE CYCLASE DGCP"/>
    <property type="match status" value="1"/>
</dbReference>
<keyword evidence="3" id="KW-1185">Reference proteome</keyword>
<dbReference type="SUPFAM" id="SSF55785">
    <property type="entry name" value="PYP-like sensor domain (PAS domain)"/>
    <property type="match status" value="1"/>
</dbReference>
<dbReference type="Gene3D" id="3.30.70.270">
    <property type="match status" value="1"/>
</dbReference>
<comment type="caution">
    <text evidence="2">The sequence shown here is derived from an EMBL/GenBank/DDBJ whole genome shotgun (WGS) entry which is preliminary data.</text>
</comment>
<dbReference type="InterPro" id="IPR000160">
    <property type="entry name" value="GGDEF_dom"/>
</dbReference>
<dbReference type="InterPro" id="IPR052155">
    <property type="entry name" value="Biofilm_reg_signaling"/>
</dbReference>
<name>A0A8J7M2U2_9BACT</name>
<gene>
    <name evidence="2" type="ORF">JFN93_23045</name>
</gene>
<evidence type="ECO:0000259" key="1">
    <source>
        <dbReference type="PROSITE" id="PS50887"/>
    </source>
</evidence>
<dbReference type="NCBIfam" id="TIGR00254">
    <property type="entry name" value="GGDEF"/>
    <property type="match status" value="1"/>
</dbReference>
<protein>
    <submittedName>
        <fullName evidence="2">GGDEF domain-containing protein</fullName>
    </submittedName>
</protein>
<dbReference type="InterPro" id="IPR043128">
    <property type="entry name" value="Rev_trsase/Diguanyl_cyclase"/>
</dbReference>
<evidence type="ECO:0000313" key="2">
    <source>
        <dbReference type="EMBL" id="MBJ6727602.1"/>
    </source>
</evidence>
<proteinExistence type="predicted"/>
<dbReference type="PROSITE" id="PS50887">
    <property type="entry name" value="GGDEF"/>
    <property type="match status" value="1"/>
</dbReference>
<dbReference type="InterPro" id="IPR035965">
    <property type="entry name" value="PAS-like_dom_sf"/>
</dbReference>
<dbReference type="Pfam" id="PF00990">
    <property type="entry name" value="GGDEF"/>
    <property type="match status" value="1"/>
</dbReference>
<feature type="domain" description="GGDEF" evidence="1">
    <location>
        <begin position="257"/>
        <end position="395"/>
    </location>
</feature>
<dbReference type="CDD" id="cd01949">
    <property type="entry name" value="GGDEF"/>
    <property type="match status" value="1"/>
</dbReference>
<accession>A0A8J7M2U2</accession>
<dbReference type="SMART" id="SM00267">
    <property type="entry name" value="GGDEF"/>
    <property type="match status" value="1"/>
</dbReference>
<dbReference type="InterPro" id="IPR000014">
    <property type="entry name" value="PAS"/>
</dbReference>
<reference evidence="2" key="1">
    <citation type="submission" date="2020-12" db="EMBL/GenBank/DDBJ databases">
        <title>Geomonas sp. Red875, isolated from river sediment.</title>
        <authorList>
            <person name="Xu Z."/>
            <person name="Zhang Z."/>
            <person name="Masuda Y."/>
            <person name="Itoh H."/>
            <person name="Senoo K."/>
        </authorList>
    </citation>
    <scope>NUCLEOTIDE SEQUENCE</scope>
    <source>
        <strain evidence="2">Red875</strain>
    </source>
</reference>
<dbReference type="InterPro" id="IPR029787">
    <property type="entry name" value="Nucleotide_cyclase"/>
</dbReference>
<dbReference type="SUPFAM" id="SSF55073">
    <property type="entry name" value="Nucleotide cyclase"/>
    <property type="match status" value="1"/>
</dbReference>
<dbReference type="RefSeq" id="WP_199386744.1">
    <property type="nucleotide sequence ID" value="NZ_JAEMHM010000026.1"/>
</dbReference>
<dbReference type="EMBL" id="JAEMHM010000026">
    <property type="protein sequence ID" value="MBJ6727602.1"/>
    <property type="molecule type" value="Genomic_DNA"/>
</dbReference>
<sequence length="413" mass="44107">MREEAIRAVLVDDGQRGGALLKLLNGYARTVATSAETALAKLKSGGVDLVVLSCAAREASLLIPHIKGVPHLLIEWRIDGPCCVSTSCRDPKSGAVEPLPSVIAELVEQVRSALGRPAGSDPLCDAVVTVTEENRVEGVSPAAERMFQYPAHELLGNDAGMLLPLCLPTPDSGGQGFETVATRRDGTRFPILLTVEEMVWGGRRRYVVSLRDLTRRTDPLEVMARHAVRDELTGLFHHNTLPGFLDQALTRAERFATTMALLLLDVDHLAIINEMHGRETGDQVLVATARMVASSLRDVDWVVRSSGDEIAVILQESSEAKAAATADRIRRSIAHLPITVAGSADRHVPVRVTLSIGMALFPVHVAKAESVLSAAASALAEAKGRGGDCVVNYHAPAASLQPVPLHHSDSDGS</sequence>
<dbReference type="CDD" id="cd00130">
    <property type="entry name" value="PAS"/>
    <property type="match status" value="1"/>
</dbReference>